<sequence length="157" mass="17819">MGPEKVEDLFGTIENGKFYGWPFYMQYRQQILPDVAMMDSAKAQHIKVPGKPPVAYCGFLSHSAPLGLEYFQNFNDPLLNNSFLVALHGSTSVWRKRGNAVVKITGKNKYEDIVSGFLEGKEDKDRKGRPCDVMMNDASSFFVTDDKNGVLYYIYKQ</sequence>
<gene>
    <name evidence="1" type="ORF">CJD36_004265</name>
</gene>
<dbReference type="AlphaFoldDB" id="A0A2S7T2E4"/>
<dbReference type="InterPro" id="IPR011042">
    <property type="entry name" value="6-blade_b-propeller_TolB-like"/>
</dbReference>
<proteinExistence type="predicted"/>
<organism evidence="1 2">
    <name type="scientific">Flavipsychrobacter stenotrophus</name>
    <dbReference type="NCBI Taxonomy" id="2077091"/>
    <lineage>
        <taxon>Bacteria</taxon>
        <taxon>Pseudomonadati</taxon>
        <taxon>Bacteroidota</taxon>
        <taxon>Chitinophagia</taxon>
        <taxon>Chitinophagales</taxon>
        <taxon>Chitinophagaceae</taxon>
        <taxon>Flavipsychrobacter</taxon>
    </lineage>
</organism>
<dbReference type="EMBL" id="PPSL01000001">
    <property type="protein sequence ID" value="PQJ12965.1"/>
    <property type="molecule type" value="Genomic_DNA"/>
</dbReference>
<name>A0A2S7T2E4_9BACT</name>
<keyword evidence="2" id="KW-1185">Reference proteome</keyword>
<dbReference type="Gene3D" id="2.120.10.30">
    <property type="entry name" value="TolB, C-terminal domain"/>
    <property type="match status" value="1"/>
</dbReference>
<comment type="caution">
    <text evidence="1">The sequence shown here is derived from an EMBL/GenBank/DDBJ whole genome shotgun (WGS) entry which is preliminary data.</text>
</comment>
<evidence type="ECO:0000313" key="2">
    <source>
        <dbReference type="Proteomes" id="UP000239872"/>
    </source>
</evidence>
<dbReference type="Proteomes" id="UP000239872">
    <property type="component" value="Unassembled WGS sequence"/>
</dbReference>
<reference evidence="1 2" key="1">
    <citation type="submission" date="2018-01" db="EMBL/GenBank/DDBJ databases">
        <title>A novel member of the phylum Bacteroidetes isolated from glacier ice.</title>
        <authorList>
            <person name="Liu Q."/>
            <person name="Xin Y.-H."/>
        </authorList>
    </citation>
    <scope>NUCLEOTIDE SEQUENCE [LARGE SCALE GENOMIC DNA]</scope>
    <source>
        <strain evidence="1 2">RB1R16</strain>
    </source>
</reference>
<accession>A0A2S7T2E4</accession>
<protein>
    <recommendedName>
        <fullName evidence="3">Glucose/Sorbosone dehydrogenase domain-containing protein</fullName>
    </recommendedName>
</protein>
<evidence type="ECO:0008006" key="3">
    <source>
        <dbReference type="Google" id="ProtNLM"/>
    </source>
</evidence>
<evidence type="ECO:0000313" key="1">
    <source>
        <dbReference type="EMBL" id="PQJ12965.1"/>
    </source>
</evidence>